<protein>
    <recommendedName>
        <fullName evidence="2">CCD97-like C-terminal domain-containing protein</fullName>
    </recommendedName>
</protein>
<dbReference type="AlphaFoldDB" id="D1ZZF4"/>
<dbReference type="HOGENOM" id="CLU_058245_0_0_1"/>
<dbReference type="EMBL" id="KQ971338">
    <property type="protein sequence ID" value="EFA01860.1"/>
    <property type="molecule type" value="Genomic_DNA"/>
</dbReference>
<sequence length="331" mass="38533">MTMEVEVEEVDANKIIDFLTSNESICFKSQQRGEDDLSKQQKCDIALELYAKSKLNFLVRFGKYMEKNQLDFFQQFTENCAESAEISIVLKDFLSSVTKSQQTHVKNRRYEALKELIREESYFSEIEMMKRNPLLYEQLVGQYLTEDEKAERDKINIDGEATLVKVLIEGIERDNAQVKRKKQEEFEDGMREEDESSDSGDSPGTSKQTYSQWGEFTDEPIVRTIKRVKKKHITPQEQLLLKEEFISTMYLDFLNGKDEDFDYSAVDNNDKYDSTETNDNDEEDKYFDSEEPATVSQVGQEESEDELDVFMSALNHQNPVVSQLSKDIQKL</sequence>
<accession>D1ZZF4</accession>
<dbReference type="STRING" id="7070.D1ZZF4"/>
<dbReference type="OrthoDB" id="333176at2759"/>
<name>D1ZZF4_TRICA</name>
<feature type="compositionally biased region" description="Acidic residues" evidence="1">
    <location>
        <begin position="276"/>
        <end position="291"/>
    </location>
</feature>
<dbReference type="InterPro" id="IPR018613">
    <property type="entry name" value="Ccdc97-like"/>
</dbReference>
<evidence type="ECO:0000256" key="1">
    <source>
        <dbReference type="SAM" id="MobiDB-lite"/>
    </source>
</evidence>
<dbReference type="Proteomes" id="UP000007266">
    <property type="component" value="Linkage group 4"/>
</dbReference>
<proteinExistence type="predicted"/>
<reference evidence="3 4" key="2">
    <citation type="journal article" date="2010" name="Nucleic Acids Res.">
        <title>BeetleBase in 2010: revisions to provide comprehensive genomic information for Tribolium castaneum.</title>
        <authorList>
            <person name="Kim H.S."/>
            <person name="Murphy T."/>
            <person name="Xia J."/>
            <person name="Caragea D."/>
            <person name="Park Y."/>
            <person name="Beeman R.W."/>
            <person name="Lorenzen M.D."/>
            <person name="Butcher S."/>
            <person name="Manak J.R."/>
            <person name="Brown S.J."/>
        </authorList>
    </citation>
    <scope>GENOME REANNOTATION</scope>
    <source>
        <strain evidence="3 4">Georgia GA2</strain>
    </source>
</reference>
<evidence type="ECO:0000259" key="2">
    <source>
        <dbReference type="Pfam" id="PF09747"/>
    </source>
</evidence>
<feature type="compositionally biased region" description="Acidic residues" evidence="1">
    <location>
        <begin position="185"/>
        <end position="198"/>
    </location>
</feature>
<evidence type="ECO:0000313" key="4">
    <source>
        <dbReference type="Proteomes" id="UP000007266"/>
    </source>
</evidence>
<gene>
    <name evidence="3" type="primary">AUGUSTUS-3.0.2_07463</name>
    <name evidence="3" type="ORF">TcasGA2_TC007463</name>
</gene>
<dbReference type="Pfam" id="PF09747">
    <property type="entry name" value="CCD97-like_C"/>
    <property type="match status" value="1"/>
</dbReference>
<dbReference type="PANTHER" id="PTHR31840:SF1">
    <property type="entry name" value="COILED-COIL DOMAIN-CONTAINING PROTEIN 97"/>
    <property type="match status" value="1"/>
</dbReference>
<feature type="compositionally biased region" description="Polar residues" evidence="1">
    <location>
        <begin position="203"/>
        <end position="213"/>
    </location>
</feature>
<feature type="region of interest" description="Disordered" evidence="1">
    <location>
        <begin position="178"/>
        <end position="213"/>
    </location>
</feature>
<evidence type="ECO:0000313" key="3">
    <source>
        <dbReference type="EMBL" id="EFA01860.1"/>
    </source>
</evidence>
<dbReference type="eggNOG" id="KOG3044">
    <property type="taxonomic scope" value="Eukaryota"/>
</dbReference>
<feature type="domain" description="CCD97-like C-terminal" evidence="2">
    <location>
        <begin position="107"/>
        <end position="290"/>
    </location>
</feature>
<feature type="region of interest" description="Disordered" evidence="1">
    <location>
        <begin position="265"/>
        <end position="305"/>
    </location>
</feature>
<dbReference type="OMA" id="LDVYMRH"/>
<dbReference type="InterPro" id="IPR040233">
    <property type="entry name" value="CCD97-like_C"/>
</dbReference>
<dbReference type="KEGG" id="tca:660872"/>
<dbReference type="FunCoup" id="D1ZZF4">
    <property type="interactions" value="987"/>
</dbReference>
<reference evidence="3 4" key="1">
    <citation type="journal article" date="2008" name="Nature">
        <title>The genome of the model beetle and pest Tribolium castaneum.</title>
        <authorList>
            <consortium name="Tribolium Genome Sequencing Consortium"/>
            <person name="Richards S."/>
            <person name="Gibbs R.A."/>
            <person name="Weinstock G.M."/>
            <person name="Brown S.J."/>
            <person name="Denell R."/>
            <person name="Beeman R.W."/>
            <person name="Gibbs R."/>
            <person name="Beeman R.W."/>
            <person name="Brown S.J."/>
            <person name="Bucher G."/>
            <person name="Friedrich M."/>
            <person name="Grimmelikhuijzen C.J."/>
            <person name="Klingler M."/>
            <person name="Lorenzen M."/>
            <person name="Richards S."/>
            <person name="Roth S."/>
            <person name="Schroder R."/>
            <person name="Tautz D."/>
            <person name="Zdobnov E.M."/>
            <person name="Muzny D."/>
            <person name="Gibbs R.A."/>
            <person name="Weinstock G.M."/>
            <person name="Attaway T."/>
            <person name="Bell S."/>
            <person name="Buhay C.J."/>
            <person name="Chandrabose M.N."/>
            <person name="Chavez D."/>
            <person name="Clerk-Blankenburg K.P."/>
            <person name="Cree A."/>
            <person name="Dao M."/>
            <person name="Davis C."/>
            <person name="Chacko J."/>
            <person name="Dinh H."/>
            <person name="Dugan-Rocha S."/>
            <person name="Fowler G."/>
            <person name="Garner T.T."/>
            <person name="Garnes J."/>
            <person name="Gnirke A."/>
            <person name="Hawes A."/>
            <person name="Hernandez J."/>
            <person name="Hines S."/>
            <person name="Holder M."/>
            <person name="Hume J."/>
            <person name="Jhangiani S.N."/>
            <person name="Joshi V."/>
            <person name="Khan Z.M."/>
            <person name="Jackson L."/>
            <person name="Kovar C."/>
            <person name="Kowis A."/>
            <person name="Lee S."/>
            <person name="Lewis L.R."/>
            <person name="Margolis J."/>
            <person name="Morgan M."/>
            <person name="Nazareth L.V."/>
            <person name="Nguyen N."/>
            <person name="Okwuonu G."/>
            <person name="Parker D."/>
            <person name="Richards S."/>
            <person name="Ruiz S.J."/>
            <person name="Santibanez J."/>
            <person name="Savard J."/>
            <person name="Scherer S.E."/>
            <person name="Schneider B."/>
            <person name="Sodergren E."/>
            <person name="Tautz D."/>
            <person name="Vattahil S."/>
            <person name="Villasana D."/>
            <person name="White C.S."/>
            <person name="Wright R."/>
            <person name="Park Y."/>
            <person name="Beeman R.W."/>
            <person name="Lord J."/>
            <person name="Oppert B."/>
            <person name="Lorenzen M."/>
            <person name="Brown S."/>
            <person name="Wang L."/>
            <person name="Savard J."/>
            <person name="Tautz D."/>
            <person name="Richards S."/>
            <person name="Weinstock G."/>
            <person name="Gibbs R.A."/>
            <person name="Liu Y."/>
            <person name="Worley K."/>
            <person name="Weinstock G."/>
            <person name="Elsik C.G."/>
            <person name="Reese J.T."/>
            <person name="Elhaik E."/>
            <person name="Landan G."/>
            <person name="Graur D."/>
            <person name="Arensburger P."/>
            <person name="Atkinson P."/>
            <person name="Beeman R.W."/>
            <person name="Beidler J."/>
            <person name="Brown S.J."/>
            <person name="Demuth J.P."/>
            <person name="Drury D.W."/>
            <person name="Du Y.Z."/>
            <person name="Fujiwara H."/>
            <person name="Lorenzen M."/>
            <person name="Maselli V."/>
            <person name="Osanai M."/>
            <person name="Park Y."/>
            <person name="Robertson H.M."/>
            <person name="Tu Z."/>
            <person name="Wang J.J."/>
            <person name="Wang S."/>
            <person name="Richards S."/>
            <person name="Song H."/>
            <person name="Zhang L."/>
            <person name="Sodergren E."/>
            <person name="Werner D."/>
            <person name="Stanke M."/>
            <person name="Morgenstern B."/>
            <person name="Solovyev V."/>
            <person name="Kosarev P."/>
            <person name="Brown G."/>
            <person name="Chen H.C."/>
            <person name="Ermolaeva O."/>
            <person name="Hlavina W."/>
            <person name="Kapustin Y."/>
            <person name="Kiryutin B."/>
            <person name="Kitts P."/>
            <person name="Maglott D."/>
            <person name="Pruitt K."/>
            <person name="Sapojnikov V."/>
            <person name="Souvorov A."/>
            <person name="Mackey A.J."/>
            <person name="Waterhouse R.M."/>
            <person name="Wyder S."/>
            <person name="Zdobnov E.M."/>
            <person name="Zdobnov E.M."/>
            <person name="Wyder S."/>
            <person name="Kriventseva E.V."/>
            <person name="Kadowaki T."/>
            <person name="Bork P."/>
            <person name="Aranda M."/>
            <person name="Bao R."/>
            <person name="Beermann A."/>
            <person name="Berns N."/>
            <person name="Bolognesi R."/>
            <person name="Bonneton F."/>
            <person name="Bopp D."/>
            <person name="Brown S.J."/>
            <person name="Bucher G."/>
            <person name="Butts T."/>
            <person name="Chaumot A."/>
            <person name="Denell R.E."/>
            <person name="Ferrier D.E."/>
            <person name="Friedrich M."/>
            <person name="Gordon C.M."/>
            <person name="Jindra M."/>
            <person name="Klingler M."/>
            <person name="Lan Q."/>
            <person name="Lattorff H.M."/>
            <person name="Laudet V."/>
            <person name="von Levetsow C."/>
            <person name="Liu Z."/>
            <person name="Lutz R."/>
            <person name="Lynch J.A."/>
            <person name="da Fonseca R.N."/>
            <person name="Posnien N."/>
            <person name="Reuter R."/>
            <person name="Roth S."/>
            <person name="Savard J."/>
            <person name="Schinko J.B."/>
            <person name="Schmitt C."/>
            <person name="Schoppmeier M."/>
            <person name="Schroder R."/>
            <person name="Shippy T.D."/>
            <person name="Simonnet F."/>
            <person name="Marques-Souza H."/>
            <person name="Tautz D."/>
            <person name="Tomoyasu Y."/>
            <person name="Trauner J."/>
            <person name="Van der Zee M."/>
            <person name="Vervoort M."/>
            <person name="Wittkopp N."/>
            <person name="Wimmer E.A."/>
            <person name="Yang X."/>
            <person name="Jones A.K."/>
            <person name="Sattelle D.B."/>
            <person name="Ebert P.R."/>
            <person name="Nelson D."/>
            <person name="Scott J.G."/>
            <person name="Beeman R.W."/>
            <person name="Muthukrishnan S."/>
            <person name="Kramer K.J."/>
            <person name="Arakane Y."/>
            <person name="Beeman R.W."/>
            <person name="Zhu Q."/>
            <person name="Hogenkamp D."/>
            <person name="Dixit R."/>
            <person name="Oppert B."/>
            <person name="Jiang H."/>
            <person name="Zou Z."/>
            <person name="Marshall J."/>
            <person name="Elpidina E."/>
            <person name="Vinokurov K."/>
            <person name="Oppert C."/>
            <person name="Zou Z."/>
            <person name="Evans J."/>
            <person name="Lu Z."/>
            <person name="Zhao P."/>
            <person name="Sumathipala N."/>
            <person name="Altincicek B."/>
            <person name="Vilcinskas A."/>
            <person name="Williams M."/>
            <person name="Hultmark D."/>
            <person name="Hetru C."/>
            <person name="Jiang H."/>
            <person name="Grimmelikhuijzen C.J."/>
            <person name="Hauser F."/>
            <person name="Cazzamali G."/>
            <person name="Williamson M."/>
            <person name="Park Y."/>
            <person name="Li B."/>
            <person name="Tanaka Y."/>
            <person name="Predel R."/>
            <person name="Neupert S."/>
            <person name="Schachtner J."/>
            <person name="Verleyen P."/>
            <person name="Raible F."/>
            <person name="Bork P."/>
            <person name="Friedrich M."/>
            <person name="Walden K.K."/>
            <person name="Robertson H.M."/>
            <person name="Angeli S."/>
            <person name="Foret S."/>
            <person name="Bucher G."/>
            <person name="Schuetz S."/>
            <person name="Maleszka R."/>
            <person name="Wimmer E.A."/>
            <person name="Beeman R.W."/>
            <person name="Lorenzen M."/>
            <person name="Tomoyasu Y."/>
            <person name="Miller S.C."/>
            <person name="Grossmann D."/>
            <person name="Bucher G."/>
        </authorList>
    </citation>
    <scope>NUCLEOTIDE SEQUENCE [LARGE SCALE GENOMIC DNA]</scope>
    <source>
        <strain evidence="3 4">Georgia GA2</strain>
    </source>
</reference>
<organism evidence="3 4">
    <name type="scientific">Tribolium castaneum</name>
    <name type="common">Red flour beetle</name>
    <dbReference type="NCBI Taxonomy" id="7070"/>
    <lineage>
        <taxon>Eukaryota</taxon>
        <taxon>Metazoa</taxon>
        <taxon>Ecdysozoa</taxon>
        <taxon>Arthropoda</taxon>
        <taxon>Hexapoda</taxon>
        <taxon>Insecta</taxon>
        <taxon>Pterygota</taxon>
        <taxon>Neoptera</taxon>
        <taxon>Endopterygota</taxon>
        <taxon>Coleoptera</taxon>
        <taxon>Polyphaga</taxon>
        <taxon>Cucujiformia</taxon>
        <taxon>Tenebrionidae</taxon>
        <taxon>Tenebrionidae incertae sedis</taxon>
        <taxon>Tribolium</taxon>
    </lineage>
</organism>
<dbReference type="PANTHER" id="PTHR31840">
    <property type="entry name" value="COILED-COIL DOMAIN-CONTAINING PROTEIN 97"/>
    <property type="match status" value="1"/>
</dbReference>
<dbReference type="InParanoid" id="D1ZZF4"/>
<dbReference type="PhylomeDB" id="D1ZZF4"/>
<keyword evidence="4" id="KW-1185">Reference proteome</keyword>